<gene>
    <name evidence="1" type="ORF">G5714_002890</name>
</gene>
<keyword evidence="2" id="KW-1185">Reference proteome</keyword>
<evidence type="ECO:0000313" key="1">
    <source>
        <dbReference type="EMBL" id="KAF4115401.1"/>
    </source>
</evidence>
<evidence type="ECO:0000313" key="2">
    <source>
        <dbReference type="Proteomes" id="UP000579812"/>
    </source>
</evidence>
<proteinExistence type="predicted"/>
<dbReference type="EMBL" id="JAAMOB010000003">
    <property type="protein sequence ID" value="KAF4115401.1"/>
    <property type="molecule type" value="Genomic_DNA"/>
</dbReference>
<accession>A0A7J6D890</accession>
<dbReference type="AlphaFoldDB" id="A0A7J6D890"/>
<name>A0A7J6D890_9TELE</name>
<reference evidence="1 2" key="1">
    <citation type="submission" date="2020-04" db="EMBL/GenBank/DDBJ databases">
        <title>Chromosome-level genome assembly of a cyprinid fish Onychostoma macrolepis by integration of Nanopore Sequencing, Bionano and Hi-C technology.</title>
        <authorList>
            <person name="Wang D."/>
        </authorList>
    </citation>
    <scope>NUCLEOTIDE SEQUENCE [LARGE SCALE GENOMIC DNA]</scope>
    <source>
        <strain evidence="1">SWU-2019</strain>
        <tissue evidence="1">Muscle</tissue>
    </source>
</reference>
<sequence>MERRQISISSSLERDKFVKDYSPPDTPPAVSFQREELCLEQSEEDEEQEHTEDRFVAGIRPYMFELLTSEESTNGHLDVEQVHPQAHLDVSQWCSCGCCQNMDTERLCCREVRQVCDKSAE</sequence>
<protein>
    <submittedName>
        <fullName evidence="1">Uncharacterized protein</fullName>
    </submittedName>
</protein>
<comment type="caution">
    <text evidence="1">The sequence shown here is derived from an EMBL/GenBank/DDBJ whole genome shotgun (WGS) entry which is preliminary data.</text>
</comment>
<dbReference type="Proteomes" id="UP000579812">
    <property type="component" value="Unassembled WGS sequence"/>
</dbReference>
<organism evidence="1 2">
    <name type="scientific">Onychostoma macrolepis</name>
    <dbReference type="NCBI Taxonomy" id="369639"/>
    <lineage>
        <taxon>Eukaryota</taxon>
        <taxon>Metazoa</taxon>
        <taxon>Chordata</taxon>
        <taxon>Craniata</taxon>
        <taxon>Vertebrata</taxon>
        <taxon>Euteleostomi</taxon>
        <taxon>Actinopterygii</taxon>
        <taxon>Neopterygii</taxon>
        <taxon>Teleostei</taxon>
        <taxon>Ostariophysi</taxon>
        <taxon>Cypriniformes</taxon>
        <taxon>Cyprinidae</taxon>
        <taxon>Acrossocheilinae</taxon>
        <taxon>Onychostoma</taxon>
    </lineage>
</organism>